<organism evidence="1">
    <name type="scientific">Populus alba</name>
    <name type="common">White poplar</name>
    <dbReference type="NCBI Taxonomy" id="43335"/>
    <lineage>
        <taxon>Eukaryota</taxon>
        <taxon>Viridiplantae</taxon>
        <taxon>Streptophyta</taxon>
        <taxon>Embryophyta</taxon>
        <taxon>Tracheophyta</taxon>
        <taxon>Spermatophyta</taxon>
        <taxon>Magnoliopsida</taxon>
        <taxon>eudicotyledons</taxon>
        <taxon>Gunneridae</taxon>
        <taxon>Pentapetalae</taxon>
        <taxon>rosids</taxon>
        <taxon>fabids</taxon>
        <taxon>Malpighiales</taxon>
        <taxon>Salicaceae</taxon>
        <taxon>Saliceae</taxon>
        <taxon>Populus</taxon>
    </lineage>
</organism>
<evidence type="ECO:0000313" key="1">
    <source>
        <dbReference type="EMBL" id="TKS02688.1"/>
    </source>
</evidence>
<proteinExistence type="predicted"/>
<gene>
    <name evidence="1" type="ORF">D5086_0000160890</name>
</gene>
<protein>
    <submittedName>
        <fullName evidence="1">Uncharacterized protein</fullName>
    </submittedName>
</protein>
<sequence>MGSVRNRVTKVTIRKVDIQTMFLESAGSSPVRDKAFLTEYQSRVGKKKAVKLGASFKKAQNGAGVPGAGGRDSRRVRFFLKLGWRGGRWESSITGGEIGVAPGWGKEINSYVLWKRGGTSFLIVVL</sequence>
<reference evidence="1" key="1">
    <citation type="submission" date="2018-10" db="EMBL/GenBank/DDBJ databases">
        <title>Population genomic analysis revealed the cold adaptation of white poplar.</title>
        <authorList>
            <person name="Liu Y.-J."/>
        </authorList>
    </citation>
    <scope>NUCLEOTIDE SEQUENCE [LARGE SCALE GENOMIC DNA]</scope>
    <source>
        <strain evidence="1">PAL-ZL1</strain>
    </source>
</reference>
<geneLocation type="mitochondrion" evidence="1"/>
<keyword evidence="1" id="KW-0496">Mitochondrion</keyword>
<comment type="caution">
    <text evidence="1">The sequence shown here is derived from an EMBL/GenBank/DDBJ whole genome shotgun (WGS) entry which is preliminary data.</text>
</comment>
<dbReference type="AlphaFoldDB" id="A0A4U5PYI5"/>
<name>A0A4U5PYI5_POPAL</name>
<dbReference type="EMBL" id="RCHU01000534">
    <property type="protein sequence ID" value="TKS02688.1"/>
    <property type="molecule type" value="Genomic_DNA"/>
</dbReference>
<accession>A0A4U5PYI5</accession>